<dbReference type="PRINTS" id="PR00909">
    <property type="entry name" value="SPERMDNBNDNG"/>
</dbReference>
<name>A0A1W1YLV6_9FIRM</name>
<organism evidence="7 8">
    <name type="scientific">Papillibacter cinnamivorans DSM 12816</name>
    <dbReference type="NCBI Taxonomy" id="1122930"/>
    <lineage>
        <taxon>Bacteria</taxon>
        <taxon>Bacillati</taxon>
        <taxon>Bacillota</taxon>
        <taxon>Clostridia</taxon>
        <taxon>Eubacteriales</taxon>
        <taxon>Oscillospiraceae</taxon>
        <taxon>Papillibacter</taxon>
    </lineage>
</organism>
<dbReference type="PANTHER" id="PTHR30222">
    <property type="entry name" value="SPERMIDINE/PUTRESCINE-BINDING PERIPLASMIC PROTEIN"/>
    <property type="match status" value="1"/>
</dbReference>
<keyword evidence="8" id="KW-1185">Reference proteome</keyword>
<dbReference type="Gene3D" id="3.40.190.10">
    <property type="entry name" value="Periplasmic binding protein-like II"/>
    <property type="match status" value="2"/>
</dbReference>
<evidence type="ECO:0000256" key="6">
    <source>
        <dbReference type="SAM" id="SignalP"/>
    </source>
</evidence>
<keyword evidence="3 6" id="KW-0732">Signal</keyword>
<evidence type="ECO:0000256" key="4">
    <source>
        <dbReference type="ARBA" id="ARBA00022764"/>
    </source>
</evidence>
<dbReference type="SUPFAM" id="SSF53850">
    <property type="entry name" value="Periplasmic binding protein-like II"/>
    <property type="match status" value="1"/>
</dbReference>
<protein>
    <submittedName>
        <fullName evidence="7">Spermidine/putrescine transport system substrate-binding protein</fullName>
    </submittedName>
</protein>
<dbReference type="InterPro" id="IPR006059">
    <property type="entry name" value="SBP"/>
</dbReference>
<sequence>MKKRNAASMALVLALTLVLGVLGTGCGATTQEKREVNVYNWGEYIDTDVLTQFEKETGIKVNYKTYPTNEALYSSLKSGGVSYDVIIPSDYMISRMIQEDMLDKIDFKNVPNADKVDEVYRNPEYDPTGEYSVPYMWGTVGIIYDTKVVTEPVTSWSILFNEKYSGKILMFDNSRDAIGIALKYLGYSYNTTDKDQIKEAVDLLVQQKPLVQAYVMDQIFEKLTGGEAAIGPYYAGDAVTMMEENPDLAFCLPSEGSNIFVDAMCIPKGAANKEEAEEFINFMCRGDISAANCQVTGYSTPIGEAYDLLPEDMRDNTVMYPDKETLAKCETYTNLPQDILDFYDEEWVRLMTD</sequence>
<dbReference type="InterPro" id="IPR001188">
    <property type="entry name" value="Sperm_putr-bd"/>
</dbReference>
<dbReference type="EMBL" id="FWXW01000001">
    <property type="protein sequence ID" value="SMC37220.1"/>
    <property type="molecule type" value="Genomic_DNA"/>
</dbReference>
<feature type="signal peptide" evidence="6">
    <location>
        <begin position="1"/>
        <end position="23"/>
    </location>
</feature>
<gene>
    <name evidence="7" type="ORF">SAMN02745168_0526</name>
</gene>
<dbReference type="PIRSF" id="PIRSF019574">
    <property type="entry name" value="Periplasmic_polyamine_BP"/>
    <property type="match status" value="1"/>
</dbReference>
<comment type="subcellular location">
    <subcellularLocation>
        <location evidence="1">Periplasm</location>
    </subcellularLocation>
</comment>
<evidence type="ECO:0000256" key="1">
    <source>
        <dbReference type="ARBA" id="ARBA00004418"/>
    </source>
</evidence>
<dbReference type="STRING" id="1122930.SAMN02745168_0526"/>
<proteinExistence type="predicted"/>
<feature type="chain" id="PRO_5039706845" evidence="6">
    <location>
        <begin position="24"/>
        <end position="353"/>
    </location>
</feature>
<evidence type="ECO:0000313" key="7">
    <source>
        <dbReference type="EMBL" id="SMC37220.1"/>
    </source>
</evidence>
<evidence type="ECO:0000256" key="5">
    <source>
        <dbReference type="PIRSR" id="PIRSR019574-1"/>
    </source>
</evidence>
<dbReference type="Proteomes" id="UP000192790">
    <property type="component" value="Unassembled WGS sequence"/>
</dbReference>
<dbReference type="GO" id="GO:0042597">
    <property type="term" value="C:periplasmic space"/>
    <property type="evidence" value="ECO:0007669"/>
    <property type="project" value="UniProtKB-SubCell"/>
</dbReference>
<evidence type="ECO:0000256" key="3">
    <source>
        <dbReference type="ARBA" id="ARBA00022729"/>
    </source>
</evidence>
<dbReference type="GO" id="GO:0019808">
    <property type="term" value="F:polyamine binding"/>
    <property type="evidence" value="ECO:0007669"/>
    <property type="project" value="InterPro"/>
</dbReference>
<keyword evidence="2" id="KW-0813">Transport</keyword>
<accession>A0A1W1YLV6</accession>
<dbReference type="AlphaFoldDB" id="A0A1W1YLV6"/>
<feature type="binding site" evidence="5">
    <location>
        <position position="91"/>
    </location>
    <ligand>
        <name>spermidine</name>
        <dbReference type="ChEBI" id="CHEBI:57834"/>
    </ligand>
</feature>
<keyword evidence="4" id="KW-0574">Periplasm</keyword>
<feature type="binding site" evidence="5">
    <location>
        <position position="43"/>
    </location>
    <ligand>
        <name>spermidine</name>
        <dbReference type="ChEBI" id="CHEBI:57834"/>
    </ligand>
</feature>
<dbReference type="GO" id="GO:0015846">
    <property type="term" value="P:polyamine transport"/>
    <property type="evidence" value="ECO:0007669"/>
    <property type="project" value="InterPro"/>
</dbReference>
<dbReference type="PROSITE" id="PS51257">
    <property type="entry name" value="PROKAR_LIPOPROTEIN"/>
    <property type="match status" value="1"/>
</dbReference>
<dbReference type="CDD" id="cd13590">
    <property type="entry name" value="PBP2_PotD_PotF_like"/>
    <property type="match status" value="1"/>
</dbReference>
<evidence type="ECO:0000256" key="2">
    <source>
        <dbReference type="ARBA" id="ARBA00022448"/>
    </source>
</evidence>
<dbReference type="Pfam" id="PF13416">
    <property type="entry name" value="SBP_bac_8"/>
    <property type="match status" value="1"/>
</dbReference>
<dbReference type="PANTHER" id="PTHR30222:SF17">
    <property type="entry name" value="SPERMIDINE_PUTRESCINE-BINDING PERIPLASMIC PROTEIN"/>
    <property type="match status" value="1"/>
</dbReference>
<evidence type="ECO:0000313" key="8">
    <source>
        <dbReference type="Proteomes" id="UP000192790"/>
    </source>
</evidence>
<reference evidence="7 8" key="1">
    <citation type="submission" date="2017-04" db="EMBL/GenBank/DDBJ databases">
        <authorList>
            <person name="Afonso C.L."/>
            <person name="Miller P.J."/>
            <person name="Scott M.A."/>
            <person name="Spackman E."/>
            <person name="Goraichik I."/>
            <person name="Dimitrov K.M."/>
            <person name="Suarez D.L."/>
            <person name="Swayne D.E."/>
        </authorList>
    </citation>
    <scope>NUCLEOTIDE SEQUENCE [LARGE SCALE GENOMIC DNA]</scope>
    <source>
        <strain evidence="7 8">DSM 12816</strain>
    </source>
</reference>